<dbReference type="Proteomes" id="UP000295418">
    <property type="component" value="Unassembled WGS sequence"/>
</dbReference>
<gene>
    <name evidence="2" type="ORF">E0485_11440</name>
</gene>
<evidence type="ECO:0000313" key="2">
    <source>
        <dbReference type="EMBL" id="TCZ77073.1"/>
    </source>
</evidence>
<comment type="caution">
    <text evidence="2">The sequence shown here is derived from an EMBL/GenBank/DDBJ whole genome shotgun (WGS) entry which is preliminary data.</text>
</comment>
<proteinExistence type="predicted"/>
<dbReference type="AlphaFoldDB" id="A0A4R4ED05"/>
<keyword evidence="1" id="KW-1133">Transmembrane helix</keyword>
<keyword evidence="1" id="KW-0812">Transmembrane</keyword>
<protein>
    <submittedName>
        <fullName evidence="2">Uncharacterized protein</fullName>
    </submittedName>
</protein>
<feature type="transmembrane region" description="Helical" evidence="1">
    <location>
        <begin position="286"/>
        <end position="307"/>
    </location>
</feature>
<feature type="transmembrane region" description="Helical" evidence="1">
    <location>
        <begin position="242"/>
        <end position="266"/>
    </location>
</feature>
<name>A0A4R4ED05_9BACL</name>
<accession>A0A4R4ED05</accession>
<feature type="transmembrane region" description="Helical" evidence="1">
    <location>
        <begin position="319"/>
        <end position="335"/>
    </location>
</feature>
<feature type="transmembrane region" description="Helical" evidence="1">
    <location>
        <begin position="197"/>
        <end position="214"/>
    </location>
</feature>
<dbReference type="RefSeq" id="WP_132418173.1">
    <property type="nucleotide sequence ID" value="NZ_SKFG01000010.1"/>
</dbReference>
<keyword evidence="1" id="KW-0472">Membrane</keyword>
<dbReference type="OrthoDB" id="1695039at2"/>
<evidence type="ECO:0000313" key="3">
    <source>
        <dbReference type="Proteomes" id="UP000295418"/>
    </source>
</evidence>
<feature type="transmembrane region" description="Helical" evidence="1">
    <location>
        <begin position="377"/>
        <end position="399"/>
    </location>
</feature>
<reference evidence="2 3" key="1">
    <citation type="submission" date="2019-03" db="EMBL/GenBank/DDBJ databases">
        <authorList>
            <person name="Kim M.K.M."/>
        </authorList>
    </citation>
    <scope>NUCLEOTIDE SEQUENCE [LARGE SCALE GENOMIC DNA]</scope>
    <source>
        <strain evidence="2 3">18JY21-1</strain>
    </source>
</reference>
<sequence length="410" mass="46355">MKRLILYEFKKLWNKPAILAVVALMLYSAMMTGIYYLYYEQTTITGEGEKVSGVGAYWAVKEEAKELEGTVDQQYLENLVKQFNSSIEKKDFEHRFGMDMMKYQYSNQLINFAAFGGGVSNFTMGLDFDFLGSEKDFYNQFKSSVKQLIRDNNEFNWFRYTDEQLKKIDEKVDAEKMPFEVSYASGLEKITIDYAKQYWLVLIVLAFALSGIFSKDSSNGIDEISLSSTYGRKKNMNAKIMAGNLFAITVYVIFLAALFALNGSFASLHGLGQSAQAFWYTCLYDINMGMGMLLMFGLGLLGILIAANFIMMISIRVKYAKLSAVLSVASVWALVELTKTANPLQLQLNPIYFATRLGVINSGITDFDPYFFIGDVMIPYSLIAVGLTIIYIAAIRLLTVSKYKRYALRG</sequence>
<organism evidence="2 3">
    <name type="scientific">Paenibacillus albiflavus</name>
    <dbReference type="NCBI Taxonomy" id="2545760"/>
    <lineage>
        <taxon>Bacteria</taxon>
        <taxon>Bacillati</taxon>
        <taxon>Bacillota</taxon>
        <taxon>Bacilli</taxon>
        <taxon>Bacillales</taxon>
        <taxon>Paenibacillaceae</taxon>
        <taxon>Paenibacillus</taxon>
    </lineage>
</organism>
<evidence type="ECO:0000256" key="1">
    <source>
        <dbReference type="SAM" id="Phobius"/>
    </source>
</evidence>
<keyword evidence="3" id="KW-1185">Reference proteome</keyword>
<dbReference type="EMBL" id="SKFG01000010">
    <property type="protein sequence ID" value="TCZ77073.1"/>
    <property type="molecule type" value="Genomic_DNA"/>
</dbReference>
<feature type="transmembrane region" description="Helical" evidence="1">
    <location>
        <begin position="12"/>
        <end position="38"/>
    </location>
</feature>